<protein>
    <recommendedName>
        <fullName evidence="3">HCP-like protein</fullName>
    </recommendedName>
</protein>
<dbReference type="PANTHER" id="PTHR43628:SF1">
    <property type="entry name" value="CHITIN SYNTHASE REGULATORY FACTOR 2-RELATED"/>
    <property type="match status" value="1"/>
</dbReference>
<dbReference type="InterPro" id="IPR052945">
    <property type="entry name" value="Mitotic_Regulator"/>
</dbReference>
<dbReference type="Pfam" id="PF08238">
    <property type="entry name" value="Sel1"/>
    <property type="match status" value="4"/>
</dbReference>
<evidence type="ECO:0000313" key="1">
    <source>
        <dbReference type="EMBL" id="KAK8835871.1"/>
    </source>
</evidence>
<dbReference type="InterPro" id="IPR006597">
    <property type="entry name" value="Sel1-like"/>
</dbReference>
<evidence type="ECO:0008006" key="3">
    <source>
        <dbReference type="Google" id="ProtNLM"/>
    </source>
</evidence>
<sequence>MLEIGDCVSENKEESLYYYMLANETTVGKLSTYKNKDNKVGSEKEEEASSLKSLADKGDVNSMFNYAVLVEKGDGIDANKEEAIASAMNNYANMLYKGECVKANKEEAFKYYKMAINNGNDNAIFNYAVMLEKGCGSHRADKEKAAHFYKLAADQGDDLLS</sequence>
<evidence type="ECO:0000313" key="2">
    <source>
        <dbReference type="Proteomes" id="UP001470230"/>
    </source>
</evidence>
<comment type="caution">
    <text evidence="1">The sequence shown here is derived from an EMBL/GenBank/DDBJ whole genome shotgun (WGS) entry which is preliminary data.</text>
</comment>
<gene>
    <name evidence="1" type="ORF">M9Y10_040429</name>
</gene>
<dbReference type="Proteomes" id="UP001470230">
    <property type="component" value="Unassembled WGS sequence"/>
</dbReference>
<reference evidence="1 2" key="1">
    <citation type="submission" date="2024-04" db="EMBL/GenBank/DDBJ databases">
        <title>Tritrichomonas musculus Genome.</title>
        <authorList>
            <person name="Alves-Ferreira E."/>
            <person name="Grigg M."/>
            <person name="Lorenzi H."/>
            <person name="Galac M."/>
        </authorList>
    </citation>
    <scope>NUCLEOTIDE SEQUENCE [LARGE SCALE GENOMIC DNA]</scope>
    <source>
        <strain evidence="1 2">EAF2021</strain>
    </source>
</reference>
<dbReference type="PANTHER" id="PTHR43628">
    <property type="entry name" value="ACTIVATOR OF C KINASE PROTEIN 1-RELATED"/>
    <property type="match status" value="1"/>
</dbReference>
<dbReference type="SUPFAM" id="SSF81901">
    <property type="entry name" value="HCP-like"/>
    <property type="match status" value="1"/>
</dbReference>
<name>A0ABR2GPS0_9EUKA</name>
<dbReference type="EMBL" id="JAPFFF010000073">
    <property type="protein sequence ID" value="KAK8835871.1"/>
    <property type="molecule type" value="Genomic_DNA"/>
</dbReference>
<keyword evidence="2" id="KW-1185">Reference proteome</keyword>
<organism evidence="1 2">
    <name type="scientific">Tritrichomonas musculus</name>
    <dbReference type="NCBI Taxonomy" id="1915356"/>
    <lineage>
        <taxon>Eukaryota</taxon>
        <taxon>Metamonada</taxon>
        <taxon>Parabasalia</taxon>
        <taxon>Tritrichomonadida</taxon>
        <taxon>Tritrichomonadidae</taxon>
        <taxon>Tritrichomonas</taxon>
    </lineage>
</organism>
<proteinExistence type="predicted"/>
<dbReference type="InterPro" id="IPR011990">
    <property type="entry name" value="TPR-like_helical_dom_sf"/>
</dbReference>
<dbReference type="SMART" id="SM00671">
    <property type="entry name" value="SEL1"/>
    <property type="match status" value="2"/>
</dbReference>
<accession>A0ABR2GPS0</accession>
<dbReference type="Gene3D" id="1.25.40.10">
    <property type="entry name" value="Tetratricopeptide repeat domain"/>
    <property type="match status" value="1"/>
</dbReference>